<dbReference type="EMBL" id="JAOQJU010000063">
    <property type="protein sequence ID" value="MCU6688379.1"/>
    <property type="molecule type" value="Genomic_DNA"/>
</dbReference>
<gene>
    <name evidence="1" type="ORF">OCV99_17990</name>
</gene>
<dbReference type="Gene3D" id="1.20.1270.90">
    <property type="entry name" value="AF1782-like"/>
    <property type="match status" value="1"/>
</dbReference>
<feature type="non-terminal residue" evidence="1">
    <location>
        <position position="130"/>
    </location>
</feature>
<dbReference type="Gene3D" id="2.60.40.3630">
    <property type="match status" value="1"/>
</dbReference>
<sequence length="130" mass="13830">MTGLIDNYKIVSRVMTADEIAAEALKYVEKDVLKAAIDATESVGNQDEYTEATWEVYAEALKAANDIYASNTATQAEVDAAAAALTKAQNGLKAPEPEPVVVESITVTAPTKTEYTAGEELDLDGMKVTV</sequence>
<evidence type="ECO:0000313" key="1">
    <source>
        <dbReference type="EMBL" id="MCU6688379.1"/>
    </source>
</evidence>
<reference evidence="1 2" key="1">
    <citation type="journal article" date="2021" name="ISME Commun">
        <title>Automated analysis of genomic sequences facilitates high-throughput and comprehensive description of bacteria.</title>
        <authorList>
            <person name="Hitch T.C.A."/>
        </authorList>
    </citation>
    <scope>NUCLEOTIDE SEQUENCE [LARGE SCALE GENOMIC DNA]</scope>
    <source>
        <strain evidence="1 2">Sanger_03</strain>
    </source>
</reference>
<accession>A0ABT2RSI6</accession>
<comment type="caution">
    <text evidence="1">The sequence shown here is derived from an EMBL/GenBank/DDBJ whole genome shotgun (WGS) entry which is preliminary data.</text>
</comment>
<protein>
    <submittedName>
        <fullName evidence="1">FIVAR domain-containing protein</fullName>
    </submittedName>
</protein>
<keyword evidence="2" id="KW-1185">Reference proteome</keyword>
<proteinExistence type="predicted"/>
<dbReference type="RefSeq" id="WP_158372389.1">
    <property type="nucleotide sequence ID" value="NZ_JAOQJU010000063.1"/>
</dbReference>
<organism evidence="1 2">
    <name type="scientific">Dorea acetigenes</name>
    <dbReference type="NCBI Taxonomy" id="2981787"/>
    <lineage>
        <taxon>Bacteria</taxon>
        <taxon>Bacillati</taxon>
        <taxon>Bacillota</taxon>
        <taxon>Clostridia</taxon>
        <taxon>Lachnospirales</taxon>
        <taxon>Lachnospiraceae</taxon>
        <taxon>Dorea</taxon>
    </lineage>
</organism>
<name>A0ABT2RSI6_9FIRM</name>
<dbReference type="Proteomes" id="UP001652431">
    <property type="component" value="Unassembled WGS sequence"/>
</dbReference>
<dbReference type="Pfam" id="PF07554">
    <property type="entry name" value="FIVAR"/>
    <property type="match status" value="1"/>
</dbReference>
<evidence type="ECO:0000313" key="2">
    <source>
        <dbReference type="Proteomes" id="UP001652431"/>
    </source>
</evidence>